<dbReference type="InterPro" id="IPR010221">
    <property type="entry name" value="VCBS_dom"/>
</dbReference>
<dbReference type="RefSeq" id="WP_048693938.1">
    <property type="nucleotide sequence ID" value="NZ_KQ130497.1"/>
</dbReference>
<dbReference type="Gene3D" id="2.60.40.10">
    <property type="entry name" value="Immunoglobulins"/>
    <property type="match status" value="1"/>
</dbReference>
<gene>
    <name evidence="1" type="ORF">XM47_14395</name>
</gene>
<reference evidence="1 2" key="1">
    <citation type="submission" date="2015-04" db="EMBL/GenBank/DDBJ databases">
        <title>Draft Genome Sequence of the Novel Agar-Digesting Marine Bacterium Q1.</title>
        <authorList>
            <person name="Li Y."/>
            <person name="Li D."/>
            <person name="Chen G."/>
            <person name="Du Z."/>
        </authorList>
    </citation>
    <scope>NUCLEOTIDE SEQUENCE [LARGE SCALE GENOMIC DNA]</scope>
    <source>
        <strain evidence="1 2">Q1</strain>
    </source>
</reference>
<name>A0A0J8GNS0_9ALTE</name>
<dbReference type="OrthoDB" id="6377314at2"/>
<organism evidence="1 2">
    <name type="scientific">Catenovulum maritimum</name>
    <dbReference type="NCBI Taxonomy" id="1513271"/>
    <lineage>
        <taxon>Bacteria</taxon>
        <taxon>Pseudomonadati</taxon>
        <taxon>Pseudomonadota</taxon>
        <taxon>Gammaproteobacteria</taxon>
        <taxon>Alteromonadales</taxon>
        <taxon>Alteromonadaceae</taxon>
        <taxon>Catenovulum</taxon>
    </lineage>
</organism>
<evidence type="ECO:0000313" key="2">
    <source>
        <dbReference type="Proteomes" id="UP000037600"/>
    </source>
</evidence>
<proteinExistence type="predicted"/>
<evidence type="ECO:0000313" key="1">
    <source>
        <dbReference type="EMBL" id="KMT64475.1"/>
    </source>
</evidence>
<sequence>MKKQILALSMIAALSGCDLDNSEAKKVPANFNNEFKTEVGFFGTFGEGMTVDLTTGHGSASGTIGVTDVNYGEADPDYTKIPEAMYGTFTMTEAGDGAWTYDLDETNPDVAAILDNPNASLTDTLVLTSLDGTTAELNFVIQGLDPDLPAELQGSWVANVAMNQTDAIGQARVYDPNFDESSFMVITEADTPKSKYGSFTITADGVWEYKVDNTLPELQILVEPEDFVEETFTLMSKDGTSRDFSVRITGAPLNFAAKLPSSKDETTLLAVTLKDKGGITTAMREQGKLTFRAKVTPDAPSKAGFGVIGSRFNSEKRRVAHVRAASDGTIDMYSPKIIDGGTYLGKDYDRDPVSNNILDDYAVFDQMHTPGQWFDIEITWQKNSGLPAKLTMSINGTPVSSSHAAIPADPTMPFLAQTLASYSLTDNVSEIQFTMPKNEDNGGVGALFIDDIKVYSDPAATILDTPIFADDFQDTAAGDLVTARGSEFLELKTTDSVVSAIEM</sequence>
<protein>
    <submittedName>
        <fullName evidence="1">Uncharacterized protein</fullName>
    </submittedName>
</protein>
<dbReference type="EMBL" id="LAZL01000024">
    <property type="protein sequence ID" value="KMT64475.1"/>
    <property type="molecule type" value="Genomic_DNA"/>
</dbReference>
<dbReference type="InterPro" id="IPR013783">
    <property type="entry name" value="Ig-like_fold"/>
</dbReference>
<dbReference type="STRING" id="1513271.XM47_14395"/>
<dbReference type="Proteomes" id="UP000037600">
    <property type="component" value="Unassembled WGS sequence"/>
</dbReference>
<accession>A0A0J8GNS0</accession>
<comment type="caution">
    <text evidence="1">The sequence shown here is derived from an EMBL/GenBank/DDBJ whole genome shotgun (WGS) entry which is preliminary data.</text>
</comment>
<dbReference type="PROSITE" id="PS51257">
    <property type="entry name" value="PROKAR_LIPOPROTEIN"/>
    <property type="match status" value="1"/>
</dbReference>
<dbReference type="NCBIfam" id="TIGR01965">
    <property type="entry name" value="VCBS_repeat"/>
    <property type="match status" value="2"/>
</dbReference>
<dbReference type="AlphaFoldDB" id="A0A0J8GNS0"/>
<keyword evidence="2" id="KW-1185">Reference proteome</keyword>